<evidence type="ECO:0000256" key="4">
    <source>
        <dbReference type="ARBA" id="ARBA00022490"/>
    </source>
</evidence>
<feature type="domain" description="DNA polymerase III beta sliding clamp central" evidence="12">
    <location>
        <begin position="129"/>
        <end position="240"/>
    </location>
</feature>
<dbReference type="GO" id="GO:0008408">
    <property type="term" value="F:3'-5' exonuclease activity"/>
    <property type="evidence" value="ECO:0007669"/>
    <property type="project" value="InterPro"/>
</dbReference>
<feature type="domain" description="DNA polymerase III beta sliding clamp C-terminal" evidence="13">
    <location>
        <begin position="244"/>
        <end position="364"/>
    </location>
</feature>
<gene>
    <name evidence="14" type="primary">dnaN</name>
    <name evidence="14" type="ORF">EAL2_c00020</name>
</gene>
<dbReference type="NCBIfam" id="TIGR00663">
    <property type="entry name" value="dnan"/>
    <property type="match status" value="1"/>
</dbReference>
<dbReference type="Pfam" id="PF02767">
    <property type="entry name" value="DNA_pol3_beta_2"/>
    <property type="match status" value="1"/>
</dbReference>
<dbReference type="GO" id="GO:0005737">
    <property type="term" value="C:cytoplasm"/>
    <property type="evidence" value="ECO:0007669"/>
    <property type="project" value="UniProtKB-SubCell"/>
</dbReference>
<dbReference type="GO" id="GO:0006271">
    <property type="term" value="P:DNA strand elongation involved in DNA replication"/>
    <property type="evidence" value="ECO:0007669"/>
    <property type="project" value="TreeGrafter"/>
</dbReference>
<evidence type="ECO:0000256" key="6">
    <source>
        <dbReference type="ARBA" id="ARBA00022695"/>
    </source>
</evidence>
<evidence type="ECO:0000256" key="3">
    <source>
        <dbReference type="ARBA" id="ARBA00021035"/>
    </source>
</evidence>
<comment type="similarity">
    <text evidence="2 10">Belongs to the beta sliding clamp family.</text>
</comment>
<feature type="domain" description="DNA polymerase III beta sliding clamp N-terminal" evidence="11">
    <location>
        <begin position="1"/>
        <end position="119"/>
    </location>
</feature>
<dbReference type="Pfam" id="PF00712">
    <property type="entry name" value="DNA_pol3_beta"/>
    <property type="match status" value="1"/>
</dbReference>
<dbReference type="InterPro" id="IPR022634">
    <property type="entry name" value="DNA_polIII_beta_N"/>
</dbReference>
<dbReference type="PATRIC" id="fig|1286171.3.peg.2"/>
<sequence>MKLLCSQKDLSQAINTVQRAVSQRTTMPILKGILLETSGDKLKLIGNDLELGIETYVDAQTIEEGSVIIDSKLFGEIVRKLPESYIHIESDEQNNITIKCEHSEFTLKGHSPVEYPQLPELDEGLLYDIEPQKLKDMIRQTVFAISQDETKPLLMGELFEIQGNSMSLVALDGYRLAISTSTIENTIGDISVIIPGKALMEINRTISGEEESMSMSFTQKHALFKLGSTRIITRLLEGEFINYKQIIPKDNSLVVTSSRRELQDSIERASLLAREGRNNLIKFSITDGLMIITSNSEVGNVYEEVNVTLEGGNLEIAFNSRYLLDSLKVLESEEMNMYFSSSVSPCVIKPADNPGYTYMLLPVRISSGS</sequence>
<dbReference type="Proteomes" id="UP000019591">
    <property type="component" value="Chromosome"/>
</dbReference>
<comment type="subunit">
    <text evidence="10">Forms a ring-shaped head-to-tail homodimer around DNA.</text>
</comment>
<accession>W8T3G5</accession>
<evidence type="ECO:0000256" key="5">
    <source>
        <dbReference type="ARBA" id="ARBA00022679"/>
    </source>
</evidence>
<reference evidence="14 15" key="1">
    <citation type="journal article" date="2014" name="Genome Announc.">
        <title>Complete Genome Sequence of Amino Acid-Utilizing Eubacterium acidaminophilum al-2 (DSM 3953).</title>
        <authorList>
            <person name="Poehlein A."/>
            <person name="Andreesen J.R."/>
            <person name="Daniel R."/>
        </authorList>
    </citation>
    <scope>NUCLEOTIDE SEQUENCE [LARGE SCALE GENOMIC DNA]</scope>
    <source>
        <strain evidence="14 15">DSM 3953</strain>
    </source>
</reference>
<keyword evidence="9" id="KW-0238">DNA-binding</keyword>
<dbReference type="GO" id="GO:0003677">
    <property type="term" value="F:DNA binding"/>
    <property type="evidence" value="ECO:0007669"/>
    <property type="project" value="UniProtKB-UniRule"/>
</dbReference>
<evidence type="ECO:0000256" key="9">
    <source>
        <dbReference type="ARBA" id="ARBA00023125"/>
    </source>
</evidence>
<dbReference type="InterPro" id="IPR022637">
    <property type="entry name" value="DNA_polIII_beta_cen"/>
</dbReference>
<dbReference type="SMART" id="SM00480">
    <property type="entry name" value="POL3Bc"/>
    <property type="match status" value="1"/>
</dbReference>
<dbReference type="GO" id="GO:0003887">
    <property type="term" value="F:DNA-directed DNA polymerase activity"/>
    <property type="evidence" value="ECO:0007669"/>
    <property type="project" value="UniProtKB-UniRule"/>
</dbReference>
<dbReference type="GO" id="GO:0009360">
    <property type="term" value="C:DNA polymerase III complex"/>
    <property type="evidence" value="ECO:0007669"/>
    <property type="project" value="InterPro"/>
</dbReference>
<name>W8T3G5_PEPAC</name>
<evidence type="ECO:0000256" key="1">
    <source>
        <dbReference type="ARBA" id="ARBA00004496"/>
    </source>
</evidence>
<keyword evidence="4 10" id="KW-0963">Cytoplasm</keyword>
<protein>
    <recommendedName>
        <fullName evidence="3 10">Beta sliding clamp</fullName>
    </recommendedName>
</protein>
<dbReference type="RefSeq" id="WP_025434423.1">
    <property type="nucleotide sequence ID" value="NZ_CP007452.1"/>
</dbReference>
<keyword evidence="8 10" id="KW-0239">DNA-directed DNA polymerase</keyword>
<dbReference type="PIRSF" id="PIRSF000804">
    <property type="entry name" value="DNA_pol_III_b"/>
    <property type="match status" value="1"/>
</dbReference>
<dbReference type="KEGG" id="eac:EAL2_c00020"/>
<dbReference type="Gene3D" id="3.10.150.10">
    <property type="entry name" value="DNA Polymerase III, subunit A, domain 2"/>
    <property type="match status" value="1"/>
</dbReference>
<proteinExistence type="inferred from homology"/>
<organism evidence="14 15">
    <name type="scientific">Peptoclostridium acidaminophilum DSM 3953</name>
    <dbReference type="NCBI Taxonomy" id="1286171"/>
    <lineage>
        <taxon>Bacteria</taxon>
        <taxon>Bacillati</taxon>
        <taxon>Bacillota</taxon>
        <taxon>Clostridia</taxon>
        <taxon>Peptostreptococcales</taxon>
        <taxon>Peptoclostridiaceae</taxon>
        <taxon>Peptoclostridium</taxon>
    </lineage>
</organism>
<dbReference type="InterPro" id="IPR022635">
    <property type="entry name" value="DNA_polIII_beta_C"/>
</dbReference>
<dbReference type="EMBL" id="CP007452">
    <property type="protein sequence ID" value="AHM55370.1"/>
    <property type="molecule type" value="Genomic_DNA"/>
</dbReference>
<evidence type="ECO:0000313" key="14">
    <source>
        <dbReference type="EMBL" id="AHM55370.1"/>
    </source>
</evidence>
<evidence type="ECO:0000256" key="8">
    <source>
        <dbReference type="ARBA" id="ARBA00022932"/>
    </source>
</evidence>
<evidence type="ECO:0000256" key="10">
    <source>
        <dbReference type="PIRNR" id="PIRNR000804"/>
    </source>
</evidence>
<dbReference type="InterPro" id="IPR001001">
    <property type="entry name" value="DNA_polIII_beta"/>
</dbReference>
<dbReference type="STRING" id="1286171.EAL2_c00020"/>
<dbReference type="Pfam" id="PF02768">
    <property type="entry name" value="DNA_pol3_beta_3"/>
    <property type="match status" value="1"/>
</dbReference>
<keyword evidence="7 10" id="KW-0235">DNA replication</keyword>
<comment type="subcellular location">
    <subcellularLocation>
        <location evidence="1 10">Cytoplasm</location>
    </subcellularLocation>
</comment>
<dbReference type="PANTHER" id="PTHR30478:SF0">
    <property type="entry name" value="BETA SLIDING CLAMP"/>
    <property type="match status" value="1"/>
</dbReference>
<dbReference type="SUPFAM" id="SSF55979">
    <property type="entry name" value="DNA clamp"/>
    <property type="match status" value="3"/>
</dbReference>
<evidence type="ECO:0000313" key="15">
    <source>
        <dbReference type="Proteomes" id="UP000019591"/>
    </source>
</evidence>
<evidence type="ECO:0000256" key="7">
    <source>
        <dbReference type="ARBA" id="ARBA00022705"/>
    </source>
</evidence>
<dbReference type="AlphaFoldDB" id="W8T3G5"/>
<evidence type="ECO:0000259" key="12">
    <source>
        <dbReference type="Pfam" id="PF02767"/>
    </source>
</evidence>
<keyword evidence="5 10" id="KW-0808">Transferase</keyword>
<comment type="function">
    <text evidence="10">Confers DNA tethering and processivity to DNA polymerases and other proteins. Acts as a clamp, forming a ring around DNA (a reaction catalyzed by the clamp-loading complex) which diffuses in an ATP-independent manner freely and bidirectionally along dsDNA. Initially characterized for its ability to contact the catalytic subunit of DNA polymerase III (Pol III), a complex, multichain enzyme responsible for most of the replicative synthesis in bacteria; Pol III exhibits 3'-5' exonuclease proofreading activity. The beta chain is required for initiation of replication as well as for processivity of DNA replication.</text>
</comment>
<dbReference type="HOGENOM" id="CLU_038149_2_1_9"/>
<dbReference type="InterPro" id="IPR046938">
    <property type="entry name" value="DNA_clamp_sf"/>
</dbReference>
<keyword evidence="6 10" id="KW-0548">Nucleotidyltransferase</keyword>
<dbReference type="eggNOG" id="COG0592">
    <property type="taxonomic scope" value="Bacteria"/>
</dbReference>
<dbReference type="CDD" id="cd00140">
    <property type="entry name" value="beta_clamp"/>
    <property type="match status" value="1"/>
</dbReference>
<evidence type="ECO:0000259" key="13">
    <source>
        <dbReference type="Pfam" id="PF02768"/>
    </source>
</evidence>
<keyword evidence="15" id="KW-1185">Reference proteome</keyword>
<dbReference type="OrthoDB" id="8421503at2"/>
<evidence type="ECO:0000259" key="11">
    <source>
        <dbReference type="Pfam" id="PF00712"/>
    </source>
</evidence>
<dbReference type="Gene3D" id="3.70.10.10">
    <property type="match status" value="1"/>
</dbReference>
<evidence type="ECO:0000256" key="2">
    <source>
        <dbReference type="ARBA" id="ARBA00010752"/>
    </source>
</evidence>
<dbReference type="PANTHER" id="PTHR30478">
    <property type="entry name" value="DNA POLYMERASE III SUBUNIT BETA"/>
    <property type="match status" value="1"/>
</dbReference>